<dbReference type="InterPro" id="IPR034907">
    <property type="entry name" value="NDK-like_dom"/>
</dbReference>
<dbReference type="RefSeq" id="WP_212506730.1">
    <property type="nucleotide sequence ID" value="NZ_CP060696.1"/>
</dbReference>
<dbReference type="GO" id="GO:0009117">
    <property type="term" value="P:nucleotide metabolic process"/>
    <property type="evidence" value="ECO:0007669"/>
    <property type="project" value="UniProtKB-KW"/>
</dbReference>
<evidence type="ECO:0000256" key="1">
    <source>
        <dbReference type="ARBA" id="ARBA00001946"/>
    </source>
</evidence>
<keyword evidence="6" id="KW-0546">Nucleotide metabolism</keyword>
<dbReference type="SMART" id="SM00562">
    <property type="entry name" value="NDK"/>
    <property type="match status" value="1"/>
</dbReference>
<dbReference type="Proteomes" id="UP000516046">
    <property type="component" value="Chromosome"/>
</dbReference>
<sequence>MYYSFIMLKPDAIEQGLTVPILMYLKNAGIEIEMIDCQKVNTGVLLKHYAEAIAKMGHDFERKYADYFTNRYVIPIIVKSEQPDIIDCIRKVVGATNPAEADKGTIRGDFGTDSFEKSAAENRGCHNLIHASDSSEAVRREIALWFGEEYAEKYAK</sequence>
<accession>A0A7G9WG54</accession>
<dbReference type="InterPro" id="IPR036850">
    <property type="entry name" value="NDK-like_dom_sf"/>
</dbReference>
<protein>
    <recommendedName>
        <fullName evidence="3">nucleoside-diphosphate kinase</fullName>
        <ecNumber evidence="3">2.7.4.6</ecNumber>
    </recommendedName>
</protein>
<reference evidence="9 10" key="1">
    <citation type="submission" date="2020-08" db="EMBL/GenBank/DDBJ databases">
        <authorList>
            <person name="Ren C."/>
            <person name="Gu Y."/>
            <person name="Xu Y."/>
        </authorList>
    </citation>
    <scope>NUCLEOTIDE SEQUENCE [LARGE SCALE GENOMIC DNA]</scope>
    <source>
        <strain evidence="9 10">LBM18003</strain>
    </source>
</reference>
<evidence type="ECO:0000256" key="4">
    <source>
        <dbReference type="ARBA" id="ARBA00022679"/>
    </source>
</evidence>
<dbReference type="EC" id="2.7.4.6" evidence="3"/>
<keyword evidence="4" id="KW-0808">Transferase</keyword>
<comment type="similarity">
    <text evidence="2 7">Belongs to the NDK family.</text>
</comment>
<keyword evidence="10" id="KW-1185">Reference proteome</keyword>
<keyword evidence="5 9" id="KW-0418">Kinase</keyword>
<evidence type="ECO:0000256" key="2">
    <source>
        <dbReference type="ARBA" id="ARBA00008142"/>
    </source>
</evidence>
<gene>
    <name evidence="9" type="ORF">H6X83_12165</name>
</gene>
<evidence type="ECO:0000256" key="5">
    <source>
        <dbReference type="ARBA" id="ARBA00022777"/>
    </source>
</evidence>
<evidence type="ECO:0000256" key="7">
    <source>
        <dbReference type="PROSITE-ProRule" id="PRU00706"/>
    </source>
</evidence>
<dbReference type="Gene3D" id="3.30.70.141">
    <property type="entry name" value="Nucleoside diphosphate kinase-like domain"/>
    <property type="match status" value="1"/>
</dbReference>
<dbReference type="SUPFAM" id="SSF54919">
    <property type="entry name" value="Nucleoside diphosphate kinase, NDK"/>
    <property type="match status" value="1"/>
</dbReference>
<name>A0A7G9WG54_9FIRM</name>
<organism evidence="9 10">
    <name type="scientific">Caproicibacterium amylolyticum</name>
    <dbReference type="NCBI Taxonomy" id="2766537"/>
    <lineage>
        <taxon>Bacteria</taxon>
        <taxon>Bacillati</taxon>
        <taxon>Bacillota</taxon>
        <taxon>Clostridia</taxon>
        <taxon>Eubacteriales</taxon>
        <taxon>Oscillospiraceae</taxon>
        <taxon>Caproicibacterium</taxon>
    </lineage>
</organism>
<proteinExistence type="inferred from homology"/>
<evidence type="ECO:0000259" key="8">
    <source>
        <dbReference type="SMART" id="SM00562"/>
    </source>
</evidence>
<dbReference type="KEGG" id="caml:H6X83_12165"/>
<dbReference type="PROSITE" id="PS51374">
    <property type="entry name" value="NDPK_LIKE"/>
    <property type="match status" value="1"/>
</dbReference>
<dbReference type="EMBL" id="CP060696">
    <property type="protein sequence ID" value="QNO17666.1"/>
    <property type="molecule type" value="Genomic_DNA"/>
</dbReference>
<dbReference type="Pfam" id="PF00334">
    <property type="entry name" value="NDK"/>
    <property type="match status" value="1"/>
</dbReference>
<evidence type="ECO:0000313" key="9">
    <source>
        <dbReference type="EMBL" id="QNO17666.1"/>
    </source>
</evidence>
<feature type="domain" description="Nucleoside diphosphate kinase-like" evidence="8">
    <location>
        <begin position="1"/>
        <end position="153"/>
    </location>
</feature>
<comment type="cofactor">
    <cofactor evidence="1">
        <name>Mg(2+)</name>
        <dbReference type="ChEBI" id="CHEBI:18420"/>
    </cofactor>
</comment>
<dbReference type="AlphaFoldDB" id="A0A7G9WG54"/>
<comment type="caution">
    <text evidence="7">Lacks conserved residue(s) required for the propagation of feature annotation.</text>
</comment>
<evidence type="ECO:0000313" key="10">
    <source>
        <dbReference type="Proteomes" id="UP000516046"/>
    </source>
</evidence>
<dbReference type="GO" id="GO:0004550">
    <property type="term" value="F:nucleoside diphosphate kinase activity"/>
    <property type="evidence" value="ECO:0007669"/>
    <property type="project" value="UniProtKB-EC"/>
</dbReference>
<evidence type="ECO:0000256" key="3">
    <source>
        <dbReference type="ARBA" id="ARBA00012966"/>
    </source>
</evidence>
<evidence type="ECO:0000256" key="6">
    <source>
        <dbReference type="ARBA" id="ARBA00023080"/>
    </source>
</evidence>
<dbReference type="PANTHER" id="PTHR11349">
    <property type="entry name" value="NUCLEOSIDE DIPHOSPHATE KINASE"/>
    <property type="match status" value="1"/>
</dbReference>